<dbReference type="EMBL" id="QVLS01000014">
    <property type="protein sequence ID" value="RFP76885.1"/>
    <property type="molecule type" value="Genomic_DNA"/>
</dbReference>
<comment type="caution">
    <text evidence="1">The sequence shown here is derived from an EMBL/GenBank/DDBJ whole genome shotgun (WGS) entry which is preliminary data.</text>
</comment>
<evidence type="ECO:0000313" key="2">
    <source>
        <dbReference type="Proteomes" id="UP000261931"/>
    </source>
</evidence>
<sequence>MEIEWGSRYELPPPRPELPAAWALEELADELMRLRVGGVNPRLLGVPDAFGAGGWCIHPEGPVWVVYYAEGGRRWRPSVFTSPFDAANFYLWLHLADMAPAARGAARFLGFSLSAGTPTTVP</sequence>
<accession>A0A372EEZ7</accession>
<dbReference type="RefSeq" id="WP_116960766.1">
    <property type="nucleotide sequence ID" value="NZ_QVLS01000014.1"/>
</dbReference>
<dbReference type="Proteomes" id="UP000261931">
    <property type="component" value="Unassembled WGS sequence"/>
</dbReference>
<organism evidence="1 2">
    <name type="scientific">Hydrogenophaga borbori</name>
    <dbReference type="NCBI Taxonomy" id="2294117"/>
    <lineage>
        <taxon>Bacteria</taxon>
        <taxon>Pseudomonadati</taxon>
        <taxon>Pseudomonadota</taxon>
        <taxon>Betaproteobacteria</taxon>
        <taxon>Burkholderiales</taxon>
        <taxon>Comamonadaceae</taxon>
        <taxon>Hydrogenophaga</taxon>
    </lineage>
</organism>
<evidence type="ECO:0000313" key="1">
    <source>
        <dbReference type="EMBL" id="RFP76885.1"/>
    </source>
</evidence>
<proteinExistence type="predicted"/>
<protein>
    <submittedName>
        <fullName evidence="1">Uncharacterized protein</fullName>
    </submittedName>
</protein>
<dbReference type="AlphaFoldDB" id="A0A372EEZ7"/>
<name>A0A372EEZ7_9BURK</name>
<gene>
    <name evidence="1" type="ORF">DY262_19680</name>
</gene>
<keyword evidence="2" id="KW-1185">Reference proteome</keyword>
<reference evidence="1 2" key="1">
    <citation type="submission" date="2018-08" db="EMBL/GenBank/DDBJ databases">
        <title>Hydrogenophaga sp. LA-38 isolated from sludge.</title>
        <authorList>
            <person name="Im W.-T."/>
        </authorList>
    </citation>
    <scope>NUCLEOTIDE SEQUENCE [LARGE SCALE GENOMIC DNA]</scope>
    <source>
        <strain evidence="1 2">LA-38</strain>
    </source>
</reference>